<dbReference type="InterPro" id="IPR017515">
    <property type="entry name" value="MeMalonyl-CoA_epimerase"/>
</dbReference>
<accession>A0A160INZ8</accession>
<name>A0A160INZ8_9BACL</name>
<dbReference type="KEGG" id="fpn:ABE65_013655"/>
<evidence type="ECO:0000256" key="1">
    <source>
        <dbReference type="ARBA" id="ARBA00001922"/>
    </source>
</evidence>
<keyword evidence="4" id="KW-0479">Metal-binding</keyword>
<dbReference type="GO" id="GO:0046872">
    <property type="term" value="F:metal ion binding"/>
    <property type="evidence" value="ECO:0007669"/>
    <property type="project" value="UniProtKB-KW"/>
</dbReference>
<dbReference type="STRING" id="1221500.ABE65_013655"/>
<evidence type="ECO:0000313" key="10">
    <source>
        <dbReference type="Proteomes" id="UP000076623"/>
    </source>
</evidence>
<dbReference type="Pfam" id="PF02310">
    <property type="entry name" value="B12-binding"/>
    <property type="match status" value="1"/>
</dbReference>
<sequence length="283" mass="30676">MKKTIRVLIAKPGLDGHDRGALVVSQALRDYGMEVIYTGLRQTPEQIAAAAVQEDVDAIGLSCLSGAHNELFPEVMRLLQEKGADDIIVVGGGVIPWEDIPFLESKGIQKVFTPGTPTVETAKFIEQAVYKRDGITENVFSGVAPERIDHIGIAVKSLDEALPFYVNVLGLTLEAIEEVPSQKVKVAFIKIGETRLELLEALTTESPIAQFIEKRGQGVHHVALGVTNIQDRIDEMKSNGIMMIHDAAVPGAGGASVAFMHPSSTHKVLFELCEKTKSKEEAK</sequence>
<keyword evidence="3" id="KW-0846">Cobalamin</keyword>
<evidence type="ECO:0000256" key="2">
    <source>
        <dbReference type="ARBA" id="ARBA00009308"/>
    </source>
</evidence>
<dbReference type="Gene3D" id="3.10.180.10">
    <property type="entry name" value="2,3-Dihydroxybiphenyl 1,2-Dioxygenase, domain 1"/>
    <property type="match status" value="1"/>
</dbReference>
<dbReference type="Pfam" id="PF13669">
    <property type="entry name" value="Glyoxalase_4"/>
    <property type="match status" value="1"/>
</dbReference>
<dbReference type="RefSeq" id="WP_066395950.1">
    <property type="nucleotide sequence ID" value="NZ_CP015378.1"/>
</dbReference>
<dbReference type="SUPFAM" id="SSF52242">
    <property type="entry name" value="Cobalamin (vitamin B12)-binding domain"/>
    <property type="match status" value="1"/>
</dbReference>
<comment type="cofactor">
    <cofactor evidence="1">
        <name>adenosylcob(III)alamin</name>
        <dbReference type="ChEBI" id="CHEBI:18408"/>
    </cofactor>
</comment>
<comment type="similarity">
    <text evidence="2">Belongs to the methylmalonyl-CoA epimerase family.</text>
</comment>
<dbReference type="InterPro" id="IPR006159">
    <property type="entry name" value="Acid_CoA_mut_C"/>
</dbReference>
<dbReference type="PANTHER" id="PTHR48101">
    <property type="entry name" value="METHYLMALONYL-COA MUTASE, MITOCHONDRIAL-RELATED"/>
    <property type="match status" value="1"/>
</dbReference>
<dbReference type="SUPFAM" id="SSF54593">
    <property type="entry name" value="Glyoxalase/Bleomycin resistance protein/Dihydroxybiphenyl dioxygenase"/>
    <property type="match status" value="1"/>
</dbReference>
<organism evidence="9 10">
    <name type="scientific">Fictibacillus phosphorivorans</name>
    <dbReference type="NCBI Taxonomy" id="1221500"/>
    <lineage>
        <taxon>Bacteria</taxon>
        <taxon>Bacillati</taxon>
        <taxon>Bacillota</taxon>
        <taxon>Bacilli</taxon>
        <taxon>Bacillales</taxon>
        <taxon>Fictibacillaceae</taxon>
        <taxon>Fictibacillus</taxon>
    </lineage>
</organism>
<dbReference type="InterPro" id="IPR036724">
    <property type="entry name" value="Cobalamin-bd_sf"/>
</dbReference>
<keyword evidence="6" id="KW-0170">Cobalt</keyword>
<dbReference type="InterPro" id="IPR029068">
    <property type="entry name" value="Glyas_Bleomycin-R_OHBP_Dase"/>
</dbReference>
<dbReference type="PROSITE" id="PS51332">
    <property type="entry name" value="B12_BINDING"/>
    <property type="match status" value="1"/>
</dbReference>
<dbReference type="Proteomes" id="UP000076623">
    <property type="component" value="Chromosome"/>
</dbReference>
<dbReference type="EMBL" id="CP015378">
    <property type="protein sequence ID" value="ANC77786.1"/>
    <property type="molecule type" value="Genomic_DNA"/>
</dbReference>
<dbReference type="NCBIfam" id="TIGR00640">
    <property type="entry name" value="acid_CoA_mut_C"/>
    <property type="match status" value="1"/>
</dbReference>
<dbReference type="InterPro" id="IPR006158">
    <property type="entry name" value="Cobalamin-bd"/>
</dbReference>
<dbReference type="CDD" id="cd02071">
    <property type="entry name" value="MM_CoA_mut_B12_BD"/>
    <property type="match status" value="1"/>
</dbReference>
<evidence type="ECO:0000256" key="3">
    <source>
        <dbReference type="ARBA" id="ARBA00022628"/>
    </source>
</evidence>
<evidence type="ECO:0000313" key="9">
    <source>
        <dbReference type="EMBL" id="ANC77786.1"/>
    </source>
</evidence>
<feature type="domain" description="B12-binding" evidence="7">
    <location>
        <begin position="4"/>
        <end position="132"/>
    </location>
</feature>
<dbReference type="PANTHER" id="PTHR48101:SF1">
    <property type="entry name" value="METHYLMALONYL-COA MUTASE, LARGE SUBUNIT"/>
    <property type="match status" value="1"/>
</dbReference>
<dbReference type="CDD" id="cd07249">
    <property type="entry name" value="MMCE"/>
    <property type="match status" value="1"/>
</dbReference>
<reference evidence="9 10" key="1">
    <citation type="submission" date="2016-04" db="EMBL/GenBank/DDBJ databases">
        <title>Complete genome sequence of Fictibacillus phosphorivorans G25-29, a strain toxic to nematodes.</title>
        <authorList>
            <person name="Zheng Z."/>
        </authorList>
    </citation>
    <scope>NUCLEOTIDE SEQUENCE [LARGE SCALE GENOMIC DNA]</scope>
    <source>
        <strain evidence="9 10">G25-29</strain>
    </source>
</reference>
<keyword evidence="5" id="KW-0413">Isomerase</keyword>
<proteinExistence type="inferred from homology"/>
<keyword evidence="10" id="KW-1185">Reference proteome</keyword>
<dbReference type="Gene3D" id="3.40.50.280">
    <property type="entry name" value="Cobalamin-binding domain"/>
    <property type="match status" value="1"/>
</dbReference>
<gene>
    <name evidence="9" type="ORF">ABE65_013655</name>
</gene>
<dbReference type="AlphaFoldDB" id="A0A160INZ8"/>
<evidence type="ECO:0000259" key="7">
    <source>
        <dbReference type="PROSITE" id="PS51332"/>
    </source>
</evidence>
<dbReference type="GO" id="GO:0031419">
    <property type="term" value="F:cobalamin binding"/>
    <property type="evidence" value="ECO:0007669"/>
    <property type="project" value="UniProtKB-KW"/>
</dbReference>
<dbReference type="NCBIfam" id="TIGR03081">
    <property type="entry name" value="metmalonyl_epim"/>
    <property type="match status" value="1"/>
</dbReference>
<dbReference type="GO" id="GO:0016853">
    <property type="term" value="F:isomerase activity"/>
    <property type="evidence" value="ECO:0007669"/>
    <property type="project" value="UniProtKB-KW"/>
</dbReference>
<dbReference type="InterPro" id="IPR037523">
    <property type="entry name" value="VOC_core"/>
</dbReference>
<feature type="domain" description="VOC" evidence="8">
    <location>
        <begin position="147"/>
        <end position="275"/>
    </location>
</feature>
<evidence type="ECO:0000256" key="5">
    <source>
        <dbReference type="ARBA" id="ARBA00023235"/>
    </source>
</evidence>
<evidence type="ECO:0000256" key="6">
    <source>
        <dbReference type="ARBA" id="ARBA00023285"/>
    </source>
</evidence>
<evidence type="ECO:0000259" key="8">
    <source>
        <dbReference type="PROSITE" id="PS51819"/>
    </source>
</evidence>
<protein>
    <submittedName>
        <fullName evidence="9">Methylmalonyl-CoA epimerase</fullName>
    </submittedName>
</protein>
<dbReference type="PROSITE" id="PS51819">
    <property type="entry name" value="VOC"/>
    <property type="match status" value="1"/>
</dbReference>
<evidence type="ECO:0000256" key="4">
    <source>
        <dbReference type="ARBA" id="ARBA00022723"/>
    </source>
</evidence>